<comment type="pathway">
    <text evidence="1">Glycan metabolism; L-arabinan degradation.</text>
</comment>
<keyword evidence="3 5" id="KW-0378">Hydrolase</keyword>
<dbReference type="GO" id="GO:0016787">
    <property type="term" value="F:hydrolase activity"/>
    <property type="evidence" value="ECO:0007669"/>
    <property type="project" value="UniProtKB-KW"/>
</dbReference>
<evidence type="ECO:0000256" key="1">
    <source>
        <dbReference type="ARBA" id="ARBA00004834"/>
    </source>
</evidence>
<evidence type="ECO:0000313" key="6">
    <source>
        <dbReference type="EMBL" id="MCU6792877.1"/>
    </source>
</evidence>
<comment type="similarity">
    <text evidence="2 5">Belongs to the glycosyl hydrolase 43 family.</text>
</comment>
<dbReference type="Gene3D" id="2.115.10.20">
    <property type="entry name" value="Glycosyl hydrolase domain, family 43"/>
    <property type="match status" value="1"/>
</dbReference>
<dbReference type="RefSeq" id="WP_262684230.1">
    <property type="nucleotide sequence ID" value="NZ_JAOQIO010000034.1"/>
</dbReference>
<evidence type="ECO:0000256" key="5">
    <source>
        <dbReference type="RuleBase" id="RU361187"/>
    </source>
</evidence>
<organism evidence="6 7">
    <name type="scientific">Paenibacillus baimaensis</name>
    <dbReference type="NCBI Taxonomy" id="2982185"/>
    <lineage>
        <taxon>Bacteria</taxon>
        <taxon>Bacillati</taxon>
        <taxon>Bacillota</taxon>
        <taxon>Bacilli</taxon>
        <taxon>Bacillales</taxon>
        <taxon>Paenibacillaceae</taxon>
        <taxon>Paenibacillus</taxon>
    </lineage>
</organism>
<dbReference type="InterPro" id="IPR050727">
    <property type="entry name" value="GH43_arabinanases"/>
</dbReference>
<dbReference type="InterPro" id="IPR023296">
    <property type="entry name" value="Glyco_hydro_beta-prop_sf"/>
</dbReference>
<evidence type="ECO:0000256" key="4">
    <source>
        <dbReference type="ARBA" id="ARBA00023295"/>
    </source>
</evidence>
<dbReference type="SUPFAM" id="SSF75005">
    <property type="entry name" value="Arabinanase/levansucrase/invertase"/>
    <property type="match status" value="1"/>
</dbReference>
<comment type="caution">
    <text evidence="6">The sequence shown here is derived from an EMBL/GenBank/DDBJ whole genome shotgun (WGS) entry which is preliminary data.</text>
</comment>
<proteinExistence type="inferred from homology"/>
<dbReference type="PANTHER" id="PTHR43301:SF3">
    <property type="entry name" value="ARABINAN ENDO-1,5-ALPHA-L-ARABINOSIDASE A-RELATED"/>
    <property type="match status" value="1"/>
</dbReference>
<keyword evidence="4 5" id="KW-0326">Glycosidase</keyword>
<reference evidence="6 7" key="1">
    <citation type="submission" date="2022-09" db="EMBL/GenBank/DDBJ databases">
        <authorList>
            <person name="Han X.L."/>
            <person name="Wang Q."/>
            <person name="Lu T."/>
        </authorList>
    </citation>
    <scope>NUCLEOTIDE SEQUENCE [LARGE SCALE GENOMIC DNA]</scope>
    <source>
        <strain evidence="6 7">WQ 127069</strain>
    </source>
</reference>
<dbReference type="InterPro" id="IPR006710">
    <property type="entry name" value="Glyco_hydro_43"/>
</dbReference>
<dbReference type="Proteomes" id="UP001652445">
    <property type="component" value="Unassembled WGS sequence"/>
</dbReference>
<accession>A0ABT2UE48</accession>
<gene>
    <name evidence="6" type="ORF">OB236_12180</name>
</gene>
<dbReference type="PANTHER" id="PTHR43301">
    <property type="entry name" value="ARABINAN ENDO-1,5-ALPHA-L-ARABINOSIDASE"/>
    <property type="match status" value="1"/>
</dbReference>
<sequence length="273" mass="31200">MFVFSYFKEDDEKLYLACSEDGYQWQEWNGGKAIFGSSVGTTQMRDPFIIRGGDGIYHLVWTDGWRSRSIGYARSTDLLNWKDAKLIPVMEHLPLTQNTWAPEMFYDEGVEAYRVIWSSTVGEGPRNHRIWSVTTTDFEKFSEASLFFDPGYNVIDACVADLGESYLMLFKDERGVNEPGTDFKAIRSCLFAKDGSDRPEFHDTSGLLTAPLTEGPTLYAIEREGATEWMMLVDGFHDHYYGAYRSYDLKTWQNVSEEVSLPKGVRHGAVFTK</sequence>
<protein>
    <submittedName>
        <fullName evidence="6">Glycoside hydrolase family 43 protein</fullName>
    </submittedName>
</protein>
<dbReference type="EMBL" id="JAOQIO010000034">
    <property type="protein sequence ID" value="MCU6792877.1"/>
    <property type="molecule type" value="Genomic_DNA"/>
</dbReference>
<dbReference type="CDD" id="cd08983">
    <property type="entry name" value="GH43_Bt3655-like"/>
    <property type="match status" value="1"/>
</dbReference>
<evidence type="ECO:0000256" key="2">
    <source>
        <dbReference type="ARBA" id="ARBA00009865"/>
    </source>
</evidence>
<evidence type="ECO:0000313" key="7">
    <source>
        <dbReference type="Proteomes" id="UP001652445"/>
    </source>
</evidence>
<evidence type="ECO:0000256" key="3">
    <source>
        <dbReference type="ARBA" id="ARBA00022801"/>
    </source>
</evidence>
<dbReference type="Pfam" id="PF04616">
    <property type="entry name" value="Glyco_hydro_43"/>
    <property type="match status" value="1"/>
</dbReference>
<name>A0ABT2UE48_9BACL</name>
<keyword evidence="7" id="KW-1185">Reference proteome</keyword>